<feature type="domain" description="Tyr recombinase" evidence="6">
    <location>
        <begin position="128"/>
        <end position="323"/>
    </location>
</feature>
<dbReference type="PANTHER" id="PTHR30349:SF64">
    <property type="entry name" value="PROPHAGE INTEGRASE INTD-RELATED"/>
    <property type="match status" value="1"/>
</dbReference>
<dbReference type="InterPro" id="IPR050090">
    <property type="entry name" value="Tyrosine_recombinase_XerCD"/>
</dbReference>
<proteinExistence type="inferred from homology"/>
<evidence type="ECO:0000259" key="7">
    <source>
        <dbReference type="PROSITE" id="PS51900"/>
    </source>
</evidence>
<protein>
    <submittedName>
        <fullName evidence="8">Recombinase</fullName>
    </submittedName>
</protein>
<evidence type="ECO:0000313" key="8">
    <source>
        <dbReference type="EMBL" id="PCF93682.1"/>
    </source>
</evidence>
<organism evidence="8 9">
    <name type="scientific">Vreelandella nigrificans</name>
    <dbReference type="NCBI Taxonomy" id="2042704"/>
    <lineage>
        <taxon>Bacteria</taxon>
        <taxon>Pseudomonadati</taxon>
        <taxon>Pseudomonadota</taxon>
        <taxon>Gammaproteobacteria</taxon>
        <taxon>Oceanospirillales</taxon>
        <taxon>Halomonadaceae</taxon>
        <taxon>Vreelandella</taxon>
    </lineage>
</organism>
<dbReference type="Gene3D" id="1.10.150.130">
    <property type="match status" value="1"/>
</dbReference>
<dbReference type="PANTHER" id="PTHR30349">
    <property type="entry name" value="PHAGE INTEGRASE-RELATED"/>
    <property type="match status" value="1"/>
</dbReference>
<keyword evidence="4" id="KW-0233">DNA recombination</keyword>
<dbReference type="InterPro" id="IPR013762">
    <property type="entry name" value="Integrase-like_cat_sf"/>
</dbReference>
<dbReference type="InterPro" id="IPR044068">
    <property type="entry name" value="CB"/>
</dbReference>
<evidence type="ECO:0000313" key="9">
    <source>
        <dbReference type="Proteomes" id="UP000218677"/>
    </source>
</evidence>
<keyword evidence="9" id="KW-1185">Reference proteome</keyword>
<dbReference type="InterPro" id="IPR011010">
    <property type="entry name" value="DNA_brk_join_enz"/>
</dbReference>
<dbReference type="InterPro" id="IPR010998">
    <property type="entry name" value="Integrase_recombinase_N"/>
</dbReference>
<reference evidence="9" key="1">
    <citation type="submission" date="2017-09" db="EMBL/GenBank/DDBJ databases">
        <authorList>
            <person name="Cho G.-S."/>
            <person name="Oguntoyinbo F.A."/>
            <person name="Cnockaert M."/>
            <person name="Kabisch J."/>
            <person name="Neve H."/>
            <person name="Bockelmann W."/>
            <person name="Wenning M."/>
            <person name="Franz C.M."/>
            <person name="Vandamme P."/>
        </authorList>
    </citation>
    <scope>NUCLEOTIDE SEQUENCE [LARGE SCALE GENOMIC DNA]</scope>
    <source>
        <strain evidence="9">MBT G8648</strain>
    </source>
</reference>
<evidence type="ECO:0000256" key="3">
    <source>
        <dbReference type="ARBA" id="ARBA00023125"/>
    </source>
</evidence>
<dbReference type="GO" id="GO:0015074">
    <property type="term" value="P:DNA integration"/>
    <property type="evidence" value="ECO:0007669"/>
    <property type="project" value="UniProtKB-KW"/>
</dbReference>
<evidence type="ECO:0000256" key="4">
    <source>
        <dbReference type="ARBA" id="ARBA00023172"/>
    </source>
</evidence>
<dbReference type="GO" id="GO:0006310">
    <property type="term" value="P:DNA recombination"/>
    <property type="evidence" value="ECO:0007669"/>
    <property type="project" value="UniProtKB-KW"/>
</dbReference>
<evidence type="ECO:0000256" key="5">
    <source>
        <dbReference type="PROSITE-ProRule" id="PRU01248"/>
    </source>
</evidence>
<dbReference type="SUPFAM" id="SSF56349">
    <property type="entry name" value="DNA breaking-rejoining enzymes"/>
    <property type="match status" value="1"/>
</dbReference>
<comment type="similarity">
    <text evidence="1">Belongs to the 'phage' integrase family.</text>
</comment>
<keyword evidence="2" id="KW-0229">DNA integration</keyword>
<accession>A0A2A4HG18</accession>
<dbReference type="PROSITE" id="PS51900">
    <property type="entry name" value="CB"/>
    <property type="match status" value="1"/>
</dbReference>
<dbReference type="AlphaFoldDB" id="A0A2A4HG18"/>
<keyword evidence="3 5" id="KW-0238">DNA-binding</keyword>
<dbReference type="Gene3D" id="1.10.443.10">
    <property type="entry name" value="Intergrase catalytic core"/>
    <property type="match status" value="1"/>
</dbReference>
<name>A0A2A4HG18_9GAMM</name>
<dbReference type="EMBL" id="NWUX01000032">
    <property type="protein sequence ID" value="PCF93682.1"/>
    <property type="molecule type" value="Genomic_DNA"/>
</dbReference>
<sequence>MVRRWSRRMQRMHNCDFQQVLQEMFAERWLSPKTQSSYTGPVSLFRRYVGQHVLPSEVSRRDVLNWRLAIVKSSSNPSGIAESSWNNYARHLKSLYRFGISHDLIQLQTSPFENMFLREKKRGRKTLRDMDIVFAREALELCRRYEVVKGEPAPMHPAWFWQVVVETFYHTGIRLNQLLSITPSDIHLKRRRLIASAEGAKNNYEAVLPITDALSPYLVTLMTSAQAAGCKRYDQLFNVNLFSVRTRRETMDVWQVERFFNQLSRYCGSRVTPHRFRHSLATDLMRSKGRDLYLTQQVCGHTDIRSTIEYIRPDLDTLRDYLEQRHSHKEQSLKDAVPGWNNQYLSSS</sequence>
<dbReference type="OrthoDB" id="7064909at2"/>
<feature type="domain" description="Core-binding (CB)" evidence="7">
    <location>
        <begin position="15"/>
        <end position="100"/>
    </location>
</feature>
<dbReference type="InterPro" id="IPR002104">
    <property type="entry name" value="Integrase_catalytic"/>
</dbReference>
<dbReference type="PROSITE" id="PS51898">
    <property type="entry name" value="TYR_RECOMBINASE"/>
    <property type="match status" value="1"/>
</dbReference>
<dbReference type="GO" id="GO:0003677">
    <property type="term" value="F:DNA binding"/>
    <property type="evidence" value="ECO:0007669"/>
    <property type="project" value="UniProtKB-UniRule"/>
</dbReference>
<comment type="caution">
    <text evidence="8">The sequence shown here is derived from an EMBL/GenBank/DDBJ whole genome shotgun (WGS) entry which is preliminary data.</text>
</comment>
<dbReference type="Pfam" id="PF00589">
    <property type="entry name" value="Phage_integrase"/>
    <property type="match status" value="1"/>
</dbReference>
<gene>
    <name evidence="8" type="ORF">CPA45_20920</name>
</gene>
<evidence type="ECO:0000256" key="2">
    <source>
        <dbReference type="ARBA" id="ARBA00022908"/>
    </source>
</evidence>
<evidence type="ECO:0000256" key="1">
    <source>
        <dbReference type="ARBA" id="ARBA00008857"/>
    </source>
</evidence>
<dbReference type="Proteomes" id="UP000218677">
    <property type="component" value="Unassembled WGS sequence"/>
</dbReference>
<dbReference type="CDD" id="cd00397">
    <property type="entry name" value="DNA_BRE_C"/>
    <property type="match status" value="1"/>
</dbReference>
<evidence type="ECO:0000259" key="6">
    <source>
        <dbReference type="PROSITE" id="PS51898"/>
    </source>
</evidence>